<name>A0ABY8EFQ8_9FIRM</name>
<dbReference type="RefSeq" id="WP_277733945.1">
    <property type="nucleotide sequence ID" value="NZ_CP120733.1"/>
</dbReference>
<evidence type="ECO:0000313" key="3">
    <source>
        <dbReference type="Proteomes" id="UP001222800"/>
    </source>
</evidence>
<dbReference type="EMBL" id="CP120733">
    <property type="protein sequence ID" value="WFD11783.1"/>
    <property type="molecule type" value="Genomic_DNA"/>
</dbReference>
<gene>
    <name evidence="2" type="ORF">P4S50_06825</name>
</gene>
<evidence type="ECO:0000256" key="1">
    <source>
        <dbReference type="SAM" id="Coils"/>
    </source>
</evidence>
<reference evidence="2 3" key="1">
    <citation type="submission" date="2023-03" db="EMBL/GenBank/DDBJ databases">
        <title>Complete genome sequence of Tepidibacter sp. SWIR-1, isolated from a deep-sea hydrothermal vent.</title>
        <authorList>
            <person name="Li X."/>
        </authorList>
    </citation>
    <scope>NUCLEOTIDE SEQUENCE [LARGE SCALE GENOMIC DNA]</scope>
    <source>
        <strain evidence="2 3">SWIR-1</strain>
    </source>
</reference>
<feature type="coiled-coil region" evidence="1">
    <location>
        <begin position="183"/>
        <end position="210"/>
    </location>
</feature>
<organism evidence="2 3">
    <name type="scientific">Tepidibacter hydrothermalis</name>
    <dbReference type="NCBI Taxonomy" id="3036126"/>
    <lineage>
        <taxon>Bacteria</taxon>
        <taxon>Bacillati</taxon>
        <taxon>Bacillota</taxon>
        <taxon>Clostridia</taxon>
        <taxon>Peptostreptococcales</taxon>
        <taxon>Peptostreptococcaceae</taxon>
        <taxon>Tepidibacter</taxon>
    </lineage>
</organism>
<proteinExistence type="predicted"/>
<evidence type="ECO:0000313" key="2">
    <source>
        <dbReference type="EMBL" id="WFD11783.1"/>
    </source>
</evidence>
<dbReference type="Proteomes" id="UP001222800">
    <property type="component" value="Chromosome"/>
</dbReference>
<keyword evidence="1" id="KW-0175">Coiled coil</keyword>
<sequence>MEKYKDIMKSLLEDYRIELESVLRHGDISSYCYKEAVDKRYGIYDANYTNRLRLSLTILYSPEIEKSKLESIIRKLYLEELKDRETNSFQGIGTVLEVLSILLKDYSRIEDLKLFERAKNANFDCACGFEAGFPKYRRNLCDLDLLDCIYMADDLYEEEILSNLIDEWIYQQSEWDLENLKDLRRLEKLRKNAKGEIIALENIADEIKNSSDHWEICSSLHNYSKKLIELKKYKKAWEVIKELRPHLYEVYEDWYNVNLGRYILEDCMDLIISKSPEIPINEIWSWSKPFIIKAKKNMHWNLYEKAALASEELGNLKLSKKLIKILDKEKKESCIID</sequence>
<keyword evidence="3" id="KW-1185">Reference proteome</keyword>
<accession>A0ABY8EFQ8</accession>
<protein>
    <submittedName>
        <fullName evidence="2">Uncharacterized protein</fullName>
    </submittedName>
</protein>